<accession>D8PCH1</accession>
<dbReference type="STRING" id="330214.NIDE1173"/>
<dbReference type="EMBL" id="FP929003">
    <property type="protein sequence ID" value="CBK40930.1"/>
    <property type="molecule type" value="Genomic_DNA"/>
</dbReference>
<protein>
    <submittedName>
        <fullName evidence="5">Uncharacterized protein</fullName>
    </submittedName>
</protein>
<dbReference type="GO" id="GO:0004540">
    <property type="term" value="F:RNA nuclease activity"/>
    <property type="evidence" value="ECO:0007669"/>
    <property type="project" value="InterPro"/>
</dbReference>
<comment type="similarity">
    <text evidence="4">Belongs to the HepT RNase toxin family.</text>
</comment>
<evidence type="ECO:0000256" key="4">
    <source>
        <dbReference type="ARBA" id="ARBA00024207"/>
    </source>
</evidence>
<dbReference type="KEGG" id="nde:NIDE1173"/>
<dbReference type="eggNOG" id="COG2445">
    <property type="taxonomic scope" value="Bacteria"/>
</dbReference>
<dbReference type="GO" id="GO:0016787">
    <property type="term" value="F:hydrolase activity"/>
    <property type="evidence" value="ECO:0007669"/>
    <property type="project" value="UniProtKB-KW"/>
</dbReference>
<gene>
    <name evidence="5" type="ORF">NIDE1173</name>
</gene>
<evidence type="ECO:0000256" key="2">
    <source>
        <dbReference type="ARBA" id="ARBA00022722"/>
    </source>
</evidence>
<keyword evidence="2" id="KW-0540">Nuclease</keyword>
<sequence length="146" mass="15919">MDRNIVEAKLESLRRCGDRIAEKTPASADQLSHDPDLQDIIALNLQRAVQTSVDLAAHLIAESDSPAPSTVAEHFESLDHLQIISPPWPNASRKPWDSETSPCIAIRRSTGASCSKFPGITSTTSSNSLRQSPSAFLRHSLPILPR</sequence>
<dbReference type="InterPro" id="IPR037038">
    <property type="entry name" value="HepT-like_sf"/>
</dbReference>
<evidence type="ECO:0000256" key="1">
    <source>
        <dbReference type="ARBA" id="ARBA00022649"/>
    </source>
</evidence>
<dbReference type="HOGENOM" id="CLU_1773992_0_0_0"/>
<dbReference type="Pfam" id="PF01934">
    <property type="entry name" value="HepT-like"/>
    <property type="match status" value="1"/>
</dbReference>
<evidence type="ECO:0000313" key="5">
    <source>
        <dbReference type="EMBL" id="CBK40930.1"/>
    </source>
</evidence>
<name>D8PCH1_9BACT</name>
<dbReference type="Gene3D" id="1.20.120.580">
    <property type="entry name" value="bsu32300-like"/>
    <property type="match status" value="1"/>
</dbReference>
<dbReference type="Proteomes" id="UP000001660">
    <property type="component" value="Chromosome"/>
</dbReference>
<dbReference type="NCBIfam" id="NF047751">
    <property type="entry name" value="HepT_toxin"/>
    <property type="match status" value="1"/>
</dbReference>
<reference evidence="5 6" key="1">
    <citation type="journal article" date="2010" name="Proc. Natl. Acad. Sci. U.S.A.">
        <title>A Nitrospira metagenome illuminates the physiology and evolution of globally important nitrite-oxidizing bacteria.</title>
        <authorList>
            <person name="Lucker S."/>
            <person name="Wagner M."/>
            <person name="Maixner F."/>
            <person name="Pelletier E."/>
            <person name="Koch H."/>
            <person name="Vacherie B."/>
            <person name="Rattei T."/>
            <person name="Sinninghe Damste J."/>
            <person name="Spieck E."/>
            <person name="Le Paslier D."/>
            <person name="Daims H."/>
        </authorList>
    </citation>
    <scope>NUCLEOTIDE SEQUENCE [LARGE SCALE GENOMIC DNA]</scope>
</reference>
<dbReference type="GO" id="GO:0110001">
    <property type="term" value="C:toxin-antitoxin complex"/>
    <property type="evidence" value="ECO:0007669"/>
    <property type="project" value="InterPro"/>
</dbReference>
<dbReference type="AlphaFoldDB" id="D8PCH1"/>
<organism evidence="5 6">
    <name type="scientific">Nitrospira defluvii</name>
    <dbReference type="NCBI Taxonomy" id="330214"/>
    <lineage>
        <taxon>Bacteria</taxon>
        <taxon>Pseudomonadati</taxon>
        <taxon>Nitrospirota</taxon>
        <taxon>Nitrospiria</taxon>
        <taxon>Nitrospirales</taxon>
        <taxon>Nitrospiraceae</taxon>
        <taxon>Nitrospira</taxon>
    </lineage>
</organism>
<keyword evidence="6" id="KW-1185">Reference proteome</keyword>
<evidence type="ECO:0000256" key="3">
    <source>
        <dbReference type="ARBA" id="ARBA00022801"/>
    </source>
</evidence>
<dbReference type="InterPro" id="IPR008201">
    <property type="entry name" value="HepT-like"/>
</dbReference>
<proteinExistence type="inferred from homology"/>
<evidence type="ECO:0000313" key="6">
    <source>
        <dbReference type="Proteomes" id="UP000001660"/>
    </source>
</evidence>
<keyword evidence="1" id="KW-1277">Toxin-antitoxin system</keyword>
<keyword evidence="3" id="KW-0378">Hydrolase</keyword>